<dbReference type="GO" id="GO:0005737">
    <property type="term" value="C:cytoplasm"/>
    <property type="evidence" value="ECO:0007669"/>
    <property type="project" value="TreeGrafter"/>
</dbReference>
<protein>
    <submittedName>
        <fullName evidence="8 9">Delta-catenin</fullName>
    </submittedName>
</protein>
<dbReference type="EMBL" id="JAKMXF010000210">
    <property type="protein sequence ID" value="KAI6655091.1"/>
    <property type="molecule type" value="Genomic_DNA"/>
</dbReference>
<dbReference type="GO" id="GO:0005912">
    <property type="term" value="C:adherens junction"/>
    <property type="evidence" value="ECO:0007669"/>
    <property type="project" value="TreeGrafter"/>
</dbReference>
<evidence type="ECO:0000313" key="8">
    <source>
        <dbReference type="EMBL" id="AVM85905.1"/>
    </source>
</evidence>
<feature type="compositionally biased region" description="Polar residues" evidence="7">
    <location>
        <begin position="822"/>
        <end position="844"/>
    </location>
</feature>
<dbReference type="PROSITE" id="PS50176">
    <property type="entry name" value="ARM_REPEAT"/>
    <property type="match status" value="2"/>
</dbReference>
<dbReference type="PANTHER" id="PTHR10372:SF27">
    <property type="entry name" value="ADHERENS JUNCTION PROTEIN P120"/>
    <property type="match status" value="1"/>
</dbReference>
<dbReference type="Pfam" id="PF00514">
    <property type="entry name" value="Arm"/>
    <property type="match status" value="1"/>
</dbReference>
<feature type="compositionally biased region" description="Basic residues" evidence="7">
    <location>
        <begin position="1052"/>
        <end position="1062"/>
    </location>
</feature>
<dbReference type="SUPFAM" id="SSF48371">
    <property type="entry name" value="ARM repeat"/>
    <property type="match status" value="1"/>
</dbReference>
<feature type="region of interest" description="Disordered" evidence="7">
    <location>
        <begin position="575"/>
        <end position="596"/>
    </location>
</feature>
<feature type="compositionally biased region" description="Polar residues" evidence="7">
    <location>
        <begin position="888"/>
        <end position="899"/>
    </location>
</feature>
<evidence type="ECO:0000313" key="9">
    <source>
        <dbReference type="EMBL" id="KAI6655091.1"/>
    </source>
</evidence>
<feature type="region of interest" description="Disordered" evidence="7">
    <location>
        <begin position="82"/>
        <end position="117"/>
    </location>
</feature>
<reference evidence="9" key="2">
    <citation type="submission" date="2022-02" db="EMBL/GenBank/DDBJ databases">
        <authorList>
            <person name="Santini S."/>
            <person name="Jourda C."/>
            <person name="Belahbib H."/>
            <person name="Rocher C."/>
            <person name="Selva M."/>
            <person name="Borchiellini C."/>
            <person name="Renard E."/>
        </authorList>
    </citation>
    <scope>NUCLEOTIDE SEQUENCE</scope>
    <source>
        <strain evidence="9">SPO-2</strain>
    </source>
</reference>
<gene>
    <name evidence="9" type="ORF">LOD99_2380</name>
</gene>
<feature type="repeat" description="ARM" evidence="6">
    <location>
        <begin position="333"/>
        <end position="375"/>
    </location>
</feature>
<evidence type="ECO:0000313" key="10">
    <source>
        <dbReference type="Proteomes" id="UP001165289"/>
    </source>
</evidence>
<dbReference type="GO" id="GO:0005886">
    <property type="term" value="C:plasma membrane"/>
    <property type="evidence" value="ECO:0007669"/>
    <property type="project" value="TreeGrafter"/>
</dbReference>
<feature type="region of interest" description="Disordered" evidence="7">
    <location>
        <begin position="880"/>
        <end position="900"/>
    </location>
</feature>
<feature type="region of interest" description="Disordered" evidence="7">
    <location>
        <begin position="1003"/>
        <end position="1090"/>
    </location>
</feature>
<sequence length="1123" mass="128047">MNRNIPGQMYLPNESAVPSHSHGYYRDNGMDLRMQQQIHFAQPSVLKFNHKPIVYYQDTQPENSLIPNQMNRNSFRQATLSDYDGKLLPDPDGDQSPPLSHYSGKTAKSEPSWRHNSRHLNHKYNHHLDQEYCNQRRPSPQFPQSETEINPQRHLRFLSQEIYHGNIHSDYDDTISQPSSHMQPVGYSFYNQHTLPPTSQLMPQREFPQFQNNSDAYPPYYHPNKEMHSHPVIQQTVSFHPNPNYSGKGRSQDLSSSKRSHPHHDKQHRPLQSTISSVPALHQTLSPTEAKAQELVRILVTSQDITSLCRAATLIQQMTYGDDVVKAYFREVGAIQALISHLQSRQDSVLSSSLGALRNLSYGVELNKRVIASGWGLSNLMQLLLRTQLPELRELTTGVLWNVSSSEYLKRGFLDICIDDLVRSSVIPLANWNTESVPLSAMDPSILSHVKWNAELKNSTGVLRNLTSFGKECRRRLRGCVGLVDSVLYIICSALGREDLDNQIVENCLCILRNLSYRMESEVDLREGVDDRQIRWDTLEPAVNTDYISRDGTNQPRKWYRRYFCISVKKKSRRRTNSDSYKSPEKEHSQVRGSGTMNLQEKVNGNSYNHLNNGVTLLWQPEIVDMYILILKECSNRESIEATLGAILNLTACNWKWASYIRTAMRNKKGLSLIVKVITTIDNDLIVKSASTTLRNLSLDPHNKVLIGDYAMVHLVERLPGGKHCEGLNDACYQSLLSTVNELIQNCPDNINRLYQNKNSIVIIAKLACSNYQNSPKTIYLANKICLSLHEDKTARPLLKKEGWTYENWKKVVDWLEQETSSAPSDTNLSGPYSSKNPSLQNAYRQRAKSDSLAEKNSPNIHHTLDLGRDFTMFRESSIISGSSRTSQPQNSLINQQSNTRHRRIVPPVNMDNNPRTQFETNFPHKKIQQTLSYPDSALRHPLEQVHRDSPVSFISRSPRNTPSLAGDTNLVNSRIYCYNRDPSSEQKGTSDQRATPLDSNLGIDAKLVPPQHTPSPNPSVTTGQEESRESIRIEAKDDENEQTDVYSKVDTKRKRERRLTAHIRPEDLPSANRQPDIVKSDKSSLENLPSKYTPIQVPQLMSKNPHTTNIRFDRAKATDSWV</sequence>
<dbReference type="PANTHER" id="PTHR10372">
    <property type="entry name" value="PLAKOPHILLIN-RELATED"/>
    <property type="match status" value="1"/>
</dbReference>
<feature type="region of interest" description="Disordered" evidence="7">
    <location>
        <begin position="237"/>
        <end position="275"/>
    </location>
</feature>
<keyword evidence="5" id="KW-0965">Cell junction</keyword>
<evidence type="ECO:0000256" key="4">
    <source>
        <dbReference type="ARBA" id="ARBA00022889"/>
    </source>
</evidence>
<dbReference type="Proteomes" id="UP001165289">
    <property type="component" value="Unassembled WGS sequence"/>
</dbReference>
<evidence type="ECO:0000256" key="3">
    <source>
        <dbReference type="ARBA" id="ARBA00022737"/>
    </source>
</evidence>
<comment type="subcellular location">
    <subcellularLocation>
        <location evidence="1">Cell junction</location>
    </subcellularLocation>
</comment>
<feature type="compositionally biased region" description="Basic and acidic residues" evidence="7">
    <location>
        <begin position="1026"/>
        <end position="1036"/>
    </location>
</feature>
<dbReference type="GO" id="GO:0098609">
    <property type="term" value="P:cell-cell adhesion"/>
    <property type="evidence" value="ECO:0007669"/>
    <property type="project" value="InterPro"/>
</dbReference>
<reference evidence="9 10" key="3">
    <citation type="journal article" date="2023" name="BMC Biol.">
        <title>The compact genome of the sponge Oopsacas minuta (Hexactinellida) is lacking key metazoan core genes.</title>
        <authorList>
            <person name="Santini S."/>
            <person name="Schenkelaars Q."/>
            <person name="Jourda C."/>
            <person name="Duchesne M."/>
            <person name="Belahbib H."/>
            <person name="Rocher C."/>
            <person name="Selva M."/>
            <person name="Riesgo A."/>
            <person name="Vervoort M."/>
            <person name="Leys S.P."/>
            <person name="Kodjabachian L."/>
            <person name="Le Bivic A."/>
            <person name="Borchiellini C."/>
            <person name="Claverie J.M."/>
            <person name="Renard E."/>
        </authorList>
    </citation>
    <scope>NUCLEOTIDE SEQUENCE [LARGE SCALE GENOMIC DNA]</scope>
    <source>
        <strain evidence="9">SPO-2</strain>
    </source>
</reference>
<dbReference type="AlphaFoldDB" id="A0A2P1GIU6"/>
<dbReference type="OrthoDB" id="3245100at2759"/>
<proteinExistence type="evidence at transcript level"/>
<dbReference type="SMART" id="SM00185">
    <property type="entry name" value="ARM"/>
    <property type="match status" value="4"/>
</dbReference>
<dbReference type="InterPro" id="IPR000225">
    <property type="entry name" value="Armadillo"/>
</dbReference>
<keyword evidence="3" id="KW-0677">Repeat</keyword>
<dbReference type="InterPro" id="IPR016024">
    <property type="entry name" value="ARM-type_fold"/>
</dbReference>
<keyword evidence="10" id="KW-1185">Reference proteome</keyword>
<evidence type="ECO:0000256" key="5">
    <source>
        <dbReference type="ARBA" id="ARBA00022949"/>
    </source>
</evidence>
<feature type="region of interest" description="Disordered" evidence="7">
    <location>
        <begin position="1"/>
        <end position="20"/>
    </location>
</feature>
<keyword evidence="4" id="KW-0130">Cell adhesion</keyword>
<dbReference type="InterPro" id="IPR028435">
    <property type="entry name" value="Plakophilin/d_Catenin"/>
</dbReference>
<reference evidence="8" key="1">
    <citation type="submission" date="2017-09" db="EMBL/GenBank/DDBJ databases">
        <title>New genomic data challenges the traditional vision of epithelium evolution in sponges and ctenophores.</title>
        <authorList>
            <person name="Belahbib H."/>
            <person name="Renard E."/>
            <person name="Santini S."/>
            <person name="Jourda C."/>
            <person name="Claverie J.-M."/>
            <person name="Borchiellini C."/>
            <person name="Le Bivic A."/>
        </authorList>
    </citation>
    <scope>NUCLEOTIDE SEQUENCE</scope>
    <source>
        <strain evidence="8">ID11</strain>
    </source>
</reference>
<accession>A0A2P1GIU6</accession>
<feature type="region of interest" description="Disordered" evidence="7">
    <location>
        <begin position="822"/>
        <end position="864"/>
    </location>
</feature>
<evidence type="ECO:0000256" key="1">
    <source>
        <dbReference type="ARBA" id="ARBA00004282"/>
    </source>
</evidence>
<evidence type="ECO:0000256" key="7">
    <source>
        <dbReference type="SAM" id="MobiDB-lite"/>
    </source>
</evidence>
<dbReference type="Gene3D" id="1.25.10.10">
    <property type="entry name" value="Leucine-rich Repeat Variant"/>
    <property type="match status" value="1"/>
</dbReference>
<organism evidence="8">
    <name type="scientific">Oopsacas minuta</name>
    <dbReference type="NCBI Taxonomy" id="111878"/>
    <lineage>
        <taxon>Eukaryota</taxon>
        <taxon>Metazoa</taxon>
        <taxon>Porifera</taxon>
        <taxon>Hexactinellida</taxon>
        <taxon>Hexasterophora</taxon>
        <taxon>Lyssacinosida</taxon>
        <taxon>Leucopsacidae</taxon>
        <taxon>Oopsacas</taxon>
    </lineage>
</organism>
<dbReference type="GO" id="GO:0005634">
    <property type="term" value="C:nucleus"/>
    <property type="evidence" value="ECO:0007669"/>
    <property type="project" value="TreeGrafter"/>
</dbReference>
<feature type="compositionally biased region" description="Basic residues" evidence="7">
    <location>
        <begin position="258"/>
        <end position="269"/>
    </location>
</feature>
<evidence type="ECO:0000256" key="2">
    <source>
        <dbReference type="ARBA" id="ARBA00005462"/>
    </source>
</evidence>
<evidence type="ECO:0000256" key="6">
    <source>
        <dbReference type="PROSITE-ProRule" id="PRU00259"/>
    </source>
</evidence>
<comment type="similarity">
    <text evidence="2">Belongs to the beta-catenin family.</text>
</comment>
<dbReference type="EMBL" id="MF959460">
    <property type="protein sequence ID" value="AVM85905.1"/>
    <property type="molecule type" value="mRNA"/>
</dbReference>
<name>A0A2P1GIU6_9METZ</name>
<feature type="repeat" description="ARM" evidence="6">
    <location>
        <begin position="669"/>
        <end position="707"/>
    </location>
</feature>
<dbReference type="InterPro" id="IPR011989">
    <property type="entry name" value="ARM-like"/>
</dbReference>